<dbReference type="AlphaFoldDB" id="A0A4S4MVL3"/>
<dbReference type="OrthoDB" id="538640at2759"/>
<comment type="subcellular location">
    <subcellularLocation>
        <location evidence="1">Mitochondrion</location>
    </subcellularLocation>
</comment>
<dbReference type="Proteomes" id="UP000308730">
    <property type="component" value="Unassembled WGS sequence"/>
</dbReference>
<dbReference type="EMBL" id="SGPM01000115">
    <property type="protein sequence ID" value="THH29617.1"/>
    <property type="molecule type" value="Genomic_DNA"/>
</dbReference>
<dbReference type="PANTHER" id="PTHR28055">
    <property type="entry name" value="ALTERED INHERITANCE OF MITOCHONDRIA PROTEIN 41, MITOCHONDRIAL"/>
    <property type="match status" value="1"/>
</dbReference>
<dbReference type="Pfam" id="PF09424">
    <property type="entry name" value="YqeY"/>
    <property type="match status" value="1"/>
</dbReference>
<evidence type="ECO:0000313" key="3">
    <source>
        <dbReference type="Proteomes" id="UP000308730"/>
    </source>
</evidence>
<dbReference type="GO" id="GO:0005739">
    <property type="term" value="C:mitochondrion"/>
    <property type="evidence" value="ECO:0007669"/>
    <property type="project" value="UniProtKB-SubCell"/>
</dbReference>
<name>A0A4S4MVL3_9APHY</name>
<dbReference type="PANTHER" id="PTHR28055:SF1">
    <property type="entry name" value="ALTERED INHERITANCE OF MITOCHONDRIA PROTEIN 41, MITOCHONDRIAL"/>
    <property type="match status" value="1"/>
</dbReference>
<protein>
    <recommendedName>
        <fullName evidence="1">Altered inheritance of mitochondria protein 41</fullName>
    </recommendedName>
</protein>
<gene>
    <name evidence="1" type="primary">AIM41</name>
    <name evidence="2" type="ORF">EUX98_g4573</name>
</gene>
<keyword evidence="1" id="KW-0496">Mitochondrion</keyword>
<dbReference type="SUPFAM" id="SSF89095">
    <property type="entry name" value="GatB/YqeY motif"/>
    <property type="match status" value="1"/>
</dbReference>
<evidence type="ECO:0000256" key="1">
    <source>
        <dbReference type="RuleBase" id="RU365099"/>
    </source>
</evidence>
<proteinExistence type="inferred from homology"/>
<comment type="caution">
    <text evidence="2">The sequence shown here is derived from an EMBL/GenBank/DDBJ whole genome shotgun (WGS) entry which is preliminary data.</text>
</comment>
<dbReference type="InterPro" id="IPR003789">
    <property type="entry name" value="Asn/Gln_tRNA_amidoTrase-B-like"/>
</dbReference>
<organism evidence="2 3">
    <name type="scientific">Antrodiella citrinella</name>
    <dbReference type="NCBI Taxonomy" id="2447956"/>
    <lineage>
        <taxon>Eukaryota</taxon>
        <taxon>Fungi</taxon>
        <taxon>Dikarya</taxon>
        <taxon>Basidiomycota</taxon>
        <taxon>Agaricomycotina</taxon>
        <taxon>Agaricomycetes</taxon>
        <taxon>Polyporales</taxon>
        <taxon>Steccherinaceae</taxon>
        <taxon>Antrodiella</taxon>
    </lineage>
</organism>
<reference evidence="2" key="1">
    <citation type="submission" date="2019-02" db="EMBL/GenBank/DDBJ databases">
        <title>Genome sequencing of the rare red list fungi Antrodiella citrinella (Flaviporus citrinellus).</title>
        <authorList>
            <person name="Buettner E."/>
            <person name="Kellner H."/>
        </authorList>
    </citation>
    <scope>NUCLEOTIDE SEQUENCE [LARGE SCALE GENOMIC DNA]</scope>
    <source>
        <strain evidence="2">DSM 108506</strain>
    </source>
</reference>
<dbReference type="InterPro" id="IPR019004">
    <property type="entry name" value="YqeY/Aim41"/>
</dbReference>
<dbReference type="InterPro" id="IPR042184">
    <property type="entry name" value="YqeY/Aim41_N"/>
</dbReference>
<accession>A0A4S4MVL3</accession>
<keyword evidence="3" id="KW-1185">Reference proteome</keyword>
<comment type="similarity">
    <text evidence="1">Belongs to the AIM41 family.</text>
</comment>
<dbReference type="GO" id="GO:0016884">
    <property type="term" value="F:carbon-nitrogen ligase activity, with glutamine as amido-N-donor"/>
    <property type="evidence" value="ECO:0007669"/>
    <property type="project" value="UniProtKB-UniRule"/>
</dbReference>
<evidence type="ECO:0000313" key="2">
    <source>
        <dbReference type="EMBL" id="THH29617.1"/>
    </source>
</evidence>
<dbReference type="Gene3D" id="1.10.1510.10">
    <property type="entry name" value="Uncharacterised protein YqeY/AIM41 PF09424, N-terminal domain"/>
    <property type="match status" value="1"/>
</dbReference>
<sequence>MFARAAARSSRSLRTSTLCRTQLQNARQYTVTADEDVRAKLTEDMKAAMKAKDTTKTTIIRSTLAEVYAADKKTQSTLSTSAIQALIVKGIARRKEAAKLYQTGNRIELAEKEILEIPVLTAYLPPQLPKEEVDRILQEVITTSEIMLRDPTRAKDIASIAMKKFFEKVDKMTVDKSYVRKRAVQILEAQVAKATAP</sequence>